<keyword evidence="2 6" id="KW-0238">DNA-binding</keyword>
<evidence type="ECO:0000256" key="1">
    <source>
        <dbReference type="ARBA" id="ARBA00023015"/>
    </source>
</evidence>
<dbReference type="InterPro" id="IPR000835">
    <property type="entry name" value="HTH_MarR-typ"/>
</dbReference>
<feature type="domain" description="HTH marR-type" evidence="5">
    <location>
        <begin position="66"/>
        <end position="201"/>
    </location>
</feature>
<reference evidence="6 7" key="1">
    <citation type="submission" date="2016-10" db="EMBL/GenBank/DDBJ databases">
        <authorList>
            <person name="de Groot N.N."/>
        </authorList>
    </citation>
    <scope>NUCLEOTIDE SEQUENCE [LARGE SCALE GENOMIC DNA]</scope>
    <source>
        <strain evidence="6 7">DSM 43794</strain>
    </source>
</reference>
<dbReference type="GO" id="GO:0003700">
    <property type="term" value="F:DNA-binding transcription factor activity"/>
    <property type="evidence" value="ECO:0007669"/>
    <property type="project" value="InterPro"/>
</dbReference>
<gene>
    <name evidence="6" type="ORF">SAMN04489764_0886</name>
</gene>
<dbReference type="STRING" id="35622.SAMN04489764_0886"/>
<dbReference type="InterPro" id="IPR039422">
    <property type="entry name" value="MarR/SlyA-like"/>
</dbReference>
<evidence type="ECO:0000256" key="4">
    <source>
        <dbReference type="SAM" id="MobiDB-lite"/>
    </source>
</evidence>
<dbReference type="Pfam" id="PF12802">
    <property type="entry name" value="MarR_2"/>
    <property type="match status" value="1"/>
</dbReference>
<keyword evidence="1" id="KW-0805">Transcription regulation</keyword>
<evidence type="ECO:0000256" key="3">
    <source>
        <dbReference type="ARBA" id="ARBA00023163"/>
    </source>
</evidence>
<dbReference type="SMART" id="SM00347">
    <property type="entry name" value="HTH_MARR"/>
    <property type="match status" value="1"/>
</dbReference>
<dbReference type="Gene3D" id="1.10.10.10">
    <property type="entry name" value="Winged helix-like DNA-binding domain superfamily/Winged helix DNA-binding domain"/>
    <property type="match status" value="1"/>
</dbReference>
<name>A0A1H1BBH9_9ACTN</name>
<dbReference type="GO" id="GO:0003677">
    <property type="term" value="F:DNA binding"/>
    <property type="evidence" value="ECO:0007669"/>
    <property type="project" value="UniProtKB-KW"/>
</dbReference>
<feature type="compositionally biased region" description="Gly residues" evidence="4">
    <location>
        <begin position="32"/>
        <end position="41"/>
    </location>
</feature>
<dbReference type="PANTHER" id="PTHR33164:SF104">
    <property type="entry name" value="TRANSCRIPTIONAL REGULATORY PROTEIN"/>
    <property type="match status" value="1"/>
</dbReference>
<dbReference type="EMBL" id="FNKK01000002">
    <property type="protein sequence ID" value="SDQ49230.1"/>
    <property type="molecule type" value="Genomic_DNA"/>
</dbReference>
<dbReference type="InterPro" id="IPR023187">
    <property type="entry name" value="Tscrpt_reg_MarR-type_CS"/>
</dbReference>
<accession>A0A1H1BBH9</accession>
<protein>
    <submittedName>
        <fullName evidence="6">DNA-binding transcriptional regulator, MarR family</fullName>
    </submittedName>
</protein>
<evidence type="ECO:0000313" key="6">
    <source>
        <dbReference type="EMBL" id="SDQ49230.1"/>
    </source>
</evidence>
<dbReference type="SUPFAM" id="SSF46785">
    <property type="entry name" value="Winged helix' DNA-binding domain"/>
    <property type="match status" value="1"/>
</dbReference>
<proteinExistence type="predicted"/>
<dbReference type="Proteomes" id="UP000217103">
    <property type="component" value="Unassembled WGS sequence"/>
</dbReference>
<feature type="compositionally biased region" description="Low complexity" evidence="4">
    <location>
        <begin position="13"/>
        <end position="31"/>
    </location>
</feature>
<dbReference type="GO" id="GO:0006950">
    <property type="term" value="P:response to stress"/>
    <property type="evidence" value="ECO:0007669"/>
    <property type="project" value="TreeGrafter"/>
</dbReference>
<feature type="region of interest" description="Disordered" evidence="4">
    <location>
        <begin position="1"/>
        <end position="47"/>
    </location>
</feature>
<organism evidence="6 7">
    <name type="scientific">Thermostaphylospora chromogena</name>
    <dbReference type="NCBI Taxonomy" id="35622"/>
    <lineage>
        <taxon>Bacteria</taxon>
        <taxon>Bacillati</taxon>
        <taxon>Actinomycetota</taxon>
        <taxon>Actinomycetes</taxon>
        <taxon>Streptosporangiales</taxon>
        <taxon>Thermomonosporaceae</taxon>
        <taxon>Thermostaphylospora</taxon>
    </lineage>
</organism>
<dbReference type="PRINTS" id="PR00598">
    <property type="entry name" value="HTHMARR"/>
</dbReference>
<dbReference type="PROSITE" id="PS01117">
    <property type="entry name" value="HTH_MARR_1"/>
    <property type="match status" value="1"/>
</dbReference>
<evidence type="ECO:0000313" key="7">
    <source>
        <dbReference type="Proteomes" id="UP000217103"/>
    </source>
</evidence>
<dbReference type="AlphaFoldDB" id="A0A1H1BBH9"/>
<dbReference type="PANTHER" id="PTHR33164">
    <property type="entry name" value="TRANSCRIPTIONAL REGULATOR, MARR FAMILY"/>
    <property type="match status" value="1"/>
</dbReference>
<dbReference type="PROSITE" id="PS50995">
    <property type="entry name" value="HTH_MARR_2"/>
    <property type="match status" value="1"/>
</dbReference>
<evidence type="ECO:0000256" key="2">
    <source>
        <dbReference type="ARBA" id="ARBA00023125"/>
    </source>
</evidence>
<keyword evidence="7" id="KW-1185">Reference proteome</keyword>
<evidence type="ECO:0000259" key="5">
    <source>
        <dbReference type="PROSITE" id="PS50995"/>
    </source>
</evidence>
<dbReference type="OrthoDB" id="3237509at2"/>
<keyword evidence="3" id="KW-0804">Transcription</keyword>
<dbReference type="InterPro" id="IPR036388">
    <property type="entry name" value="WH-like_DNA-bd_sf"/>
</dbReference>
<dbReference type="InterPro" id="IPR036390">
    <property type="entry name" value="WH_DNA-bd_sf"/>
</dbReference>
<sequence>MTDHQPRRPARRPSPTSSGPGTGDASGADDGPAGGVGGPDAGGVTDEVDRLVTAWRKERPDLDVEPLHVFSRVSRLARHLDRARRAAFAEHDLEPWEFDVLTALRRAGPPYELSPGALLRATLVTSGTMTNRIDRLAAAGLVRRRPDPGDRRGVLVSLTEAGRTRVDAAFTDLLRREQALLAALPHRDRRTLADLLRTLLAPFDA</sequence>